<gene>
    <name evidence="2" type="ORF">BAUCODRAFT_452504</name>
</gene>
<proteinExistence type="predicted"/>
<dbReference type="GeneID" id="19114471"/>
<reference evidence="2 3" key="1">
    <citation type="journal article" date="2012" name="PLoS Pathog.">
        <title>Diverse lifestyles and strategies of plant pathogenesis encoded in the genomes of eighteen Dothideomycetes fungi.</title>
        <authorList>
            <person name="Ohm R.A."/>
            <person name="Feau N."/>
            <person name="Henrissat B."/>
            <person name="Schoch C.L."/>
            <person name="Horwitz B.A."/>
            <person name="Barry K.W."/>
            <person name="Condon B.J."/>
            <person name="Copeland A.C."/>
            <person name="Dhillon B."/>
            <person name="Glaser F."/>
            <person name="Hesse C.N."/>
            <person name="Kosti I."/>
            <person name="LaButti K."/>
            <person name="Lindquist E.A."/>
            <person name="Lucas S."/>
            <person name="Salamov A.A."/>
            <person name="Bradshaw R.E."/>
            <person name="Ciuffetti L."/>
            <person name="Hamelin R.C."/>
            <person name="Kema G.H.J."/>
            <person name="Lawrence C."/>
            <person name="Scott J.A."/>
            <person name="Spatafora J.W."/>
            <person name="Turgeon B.G."/>
            <person name="de Wit P.J.G.M."/>
            <person name="Zhong S."/>
            <person name="Goodwin S.B."/>
            <person name="Grigoriev I.V."/>
        </authorList>
    </citation>
    <scope>NUCLEOTIDE SEQUENCE [LARGE SCALE GENOMIC DNA]</scope>
    <source>
        <strain evidence="2 3">UAMH 10762</strain>
    </source>
</reference>
<feature type="compositionally biased region" description="Polar residues" evidence="1">
    <location>
        <begin position="1"/>
        <end position="10"/>
    </location>
</feature>
<protein>
    <submittedName>
        <fullName evidence="2">Uncharacterized protein</fullName>
    </submittedName>
</protein>
<organism evidence="2 3">
    <name type="scientific">Baudoinia panamericana (strain UAMH 10762)</name>
    <name type="common">Angels' share fungus</name>
    <name type="synonym">Baudoinia compniacensis (strain UAMH 10762)</name>
    <dbReference type="NCBI Taxonomy" id="717646"/>
    <lineage>
        <taxon>Eukaryota</taxon>
        <taxon>Fungi</taxon>
        <taxon>Dikarya</taxon>
        <taxon>Ascomycota</taxon>
        <taxon>Pezizomycotina</taxon>
        <taxon>Dothideomycetes</taxon>
        <taxon>Dothideomycetidae</taxon>
        <taxon>Mycosphaerellales</taxon>
        <taxon>Teratosphaeriaceae</taxon>
        <taxon>Baudoinia</taxon>
    </lineage>
</organism>
<dbReference type="HOGENOM" id="CLU_2096435_0_0_1"/>
<evidence type="ECO:0000256" key="1">
    <source>
        <dbReference type="SAM" id="MobiDB-lite"/>
    </source>
</evidence>
<dbReference type="RefSeq" id="XP_007675825.1">
    <property type="nucleotide sequence ID" value="XM_007677635.1"/>
</dbReference>
<dbReference type="Proteomes" id="UP000011761">
    <property type="component" value="Unassembled WGS sequence"/>
</dbReference>
<keyword evidence="3" id="KW-1185">Reference proteome</keyword>
<feature type="region of interest" description="Disordered" evidence="1">
    <location>
        <begin position="60"/>
        <end position="116"/>
    </location>
</feature>
<evidence type="ECO:0000313" key="2">
    <source>
        <dbReference type="EMBL" id="EMC97448.1"/>
    </source>
</evidence>
<name>M2N0K0_BAUPA</name>
<sequence>MHVSKPSHSPLTRRIIQRFSGGPTRRSTHAAGFPLSQLDRASDVPQLALADEVACKLALSTSSTRRVSEPPFPTTTPPPTSPSTPSLLRHHTPRPLTPSQLVPSSRHEVGCSRGLA</sequence>
<dbReference type="EMBL" id="KB445554">
    <property type="protein sequence ID" value="EMC97448.1"/>
    <property type="molecule type" value="Genomic_DNA"/>
</dbReference>
<accession>M2N0K0</accession>
<dbReference type="AlphaFoldDB" id="M2N0K0"/>
<feature type="compositionally biased region" description="Pro residues" evidence="1">
    <location>
        <begin position="70"/>
        <end position="82"/>
    </location>
</feature>
<dbReference type="KEGG" id="bcom:BAUCODRAFT_452504"/>
<evidence type="ECO:0000313" key="3">
    <source>
        <dbReference type="Proteomes" id="UP000011761"/>
    </source>
</evidence>
<feature type="region of interest" description="Disordered" evidence="1">
    <location>
        <begin position="1"/>
        <end position="34"/>
    </location>
</feature>